<dbReference type="SUPFAM" id="SSF53335">
    <property type="entry name" value="S-adenosyl-L-methionine-dependent methyltransferases"/>
    <property type="match status" value="1"/>
</dbReference>
<proteinExistence type="predicted"/>
<name>A0A926QM13_9BACL</name>
<evidence type="ECO:0008006" key="3">
    <source>
        <dbReference type="Google" id="ProtNLM"/>
    </source>
</evidence>
<gene>
    <name evidence="1" type="ORF">ICC18_22805</name>
</gene>
<dbReference type="AlphaFoldDB" id="A0A926QM13"/>
<dbReference type="RefSeq" id="WP_188176734.1">
    <property type="nucleotide sequence ID" value="NZ_JACVVD010000009.1"/>
</dbReference>
<dbReference type="EMBL" id="JACVVD010000009">
    <property type="protein sequence ID" value="MBD0382944.1"/>
    <property type="molecule type" value="Genomic_DNA"/>
</dbReference>
<comment type="caution">
    <text evidence="1">The sequence shown here is derived from an EMBL/GenBank/DDBJ whole genome shotgun (WGS) entry which is preliminary data.</text>
</comment>
<organism evidence="1 2">
    <name type="scientific">Paenibacillus sedimenti</name>
    <dbReference type="NCBI Taxonomy" id="2770274"/>
    <lineage>
        <taxon>Bacteria</taxon>
        <taxon>Bacillati</taxon>
        <taxon>Bacillota</taxon>
        <taxon>Bacilli</taxon>
        <taxon>Bacillales</taxon>
        <taxon>Paenibacillaceae</taxon>
        <taxon>Paenibacillus</taxon>
    </lineage>
</organism>
<protein>
    <recommendedName>
        <fullName evidence="3">Methyltransferase</fullName>
    </recommendedName>
</protein>
<dbReference type="Proteomes" id="UP000650466">
    <property type="component" value="Unassembled WGS sequence"/>
</dbReference>
<evidence type="ECO:0000313" key="2">
    <source>
        <dbReference type="Proteomes" id="UP000650466"/>
    </source>
</evidence>
<dbReference type="InterPro" id="IPR029063">
    <property type="entry name" value="SAM-dependent_MTases_sf"/>
</dbReference>
<evidence type="ECO:0000313" key="1">
    <source>
        <dbReference type="EMBL" id="MBD0382944.1"/>
    </source>
</evidence>
<reference evidence="1" key="1">
    <citation type="submission" date="2020-09" db="EMBL/GenBank/DDBJ databases">
        <title>Draft Genome Sequence of Paenibacillus sp. WST5.</title>
        <authorList>
            <person name="Bao Z."/>
        </authorList>
    </citation>
    <scope>NUCLEOTIDE SEQUENCE</scope>
    <source>
        <strain evidence="1">WST5</strain>
    </source>
</reference>
<sequence length="150" mass="17385">MDAEKIVFPEFFFNVVSCRHSEFYAKEVTKALVNDGVFLTQQVSENDKLNIKQAFGRGQQFNIEEGFLKNKCISELGDAGFNDIQYYEYDATQYFQTYGDLVFFLRYTPVIPNFGQTDSDFAILQEFIDANQTEKGIRTNSKRFMIVAKK</sequence>
<accession>A0A926QM13</accession>
<keyword evidence="2" id="KW-1185">Reference proteome</keyword>